<dbReference type="InterPro" id="IPR052168">
    <property type="entry name" value="Cytochrome_b561_oxidase"/>
</dbReference>
<evidence type="ECO:0000256" key="9">
    <source>
        <dbReference type="ARBA" id="ARBA00022989"/>
    </source>
</evidence>
<protein>
    <submittedName>
        <fullName evidence="13">Cytochrome B</fullName>
    </submittedName>
</protein>
<keyword evidence="4" id="KW-1003">Cell membrane</keyword>
<evidence type="ECO:0000256" key="5">
    <source>
        <dbReference type="ARBA" id="ARBA00022617"/>
    </source>
</evidence>
<dbReference type="GO" id="GO:0022904">
    <property type="term" value="P:respiratory electron transport chain"/>
    <property type="evidence" value="ECO:0007669"/>
    <property type="project" value="InterPro"/>
</dbReference>
<comment type="similarity">
    <text evidence="12">Belongs to the cytochrome b561 family.</text>
</comment>
<keyword evidence="6" id="KW-0812">Transmembrane</keyword>
<keyword evidence="5" id="KW-0349">Heme</keyword>
<dbReference type="InterPro" id="IPR011577">
    <property type="entry name" value="Cyt_b561_bac/Ni-Hgenase"/>
</dbReference>
<dbReference type="AlphaFoldDB" id="A0A102N4D4"/>
<evidence type="ECO:0000256" key="12">
    <source>
        <dbReference type="ARBA" id="ARBA00037975"/>
    </source>
</evidence>
<organism evidence="13 14">
    <name type="scientific">Burkholderia ubonensis</name>
    <dbReference type="NCBI Taxonomy" id="101571"/>
    <lineage>
        <taxon>Bacteria</taxon>
        <taxon>Pseudomonadati</taxon>
        <taxon>Pseudomonadota</taxon>
        <taxon>Betaproteobacteria</taxon>
        <taxon>Burkholderiales</taxon>
        <taxon>Burkholderiaceae</taxon>
        <taxon>Burkholderia</taxon>
        <taxon>Burkholderia cepacia complex</taxon>
    </lineage>
</organism>
<accession>A0A102N4D4</accession>
<dbReference type="Proteomes" id="UP000065521">
    <property type="component" value="Unassembled WGS sequence"/>
</dbReference>
<evidence type="ECO:0000256" key="7">
    <source>
        <dbReference type="ARBA" id="ARBA00022723"/>
    </source>
</evidence>
<evidence type="ECO:0000256" key="4">
    <source>
        <dbReference type="ARBA" id="ARBA00022475"/>
    </source>
</evidence>
<evidence type="ECO:0000256" key="6">
    <source>
        <dbReference type="ARBA" id="ARBA00022692"/>
    </source>
</evidence>
<keyword evidence="8" id="KW-0249">Electron transport</keyword>
<keyword evidence="3" id="KW-0813">Transport</keyword>
<keyword evidence="11" id="KW-0472">Membrane</keyword>
<comment type="subcellular location">
    <subcellularLocation>
        <location evidence="2">Cell membrane</location>
        <topology evidence="2">Multi-pass membrane protein</topology>
    </subcellularLocation>
</comment>
<evidence type="ECO:0000256" key="3">
    <source>
        <dbReference type="ARBA" id="ARBA00022448"/>
    </source>
</evidence>
<evidence type="ECO:0000313" key="14">
    <source>
        <dbReference type="Proteomes" id="UP000065521"/>
    </source>
</evidence>
<keyword evidence="10" id="KW-0408">Iron</keyword>
<dbReference type="PANTHER" id="PTHR30529:SF1">
    <property type="entry name" value="CYTOCHROME B561 HOMOLOG 2"/>
    <property type="match status" value="1"/>
</dbReference>
<dbReference type="InterPro" id="IPR016174">
    <property type="entry name" value="Di-haem_cyt_TM"/>
</dbReference>
<dbReference type="GO" id="GO:0005886">
    <property type="term" value="C:plasma membrane"/>
    <property type="evidence" value="ECO:0007669"/>
    <property type="project" value="UniProtKB-SubCell"/>
</dbReference>
<dbReference type="PANTHER" id="PTHR30529">
    <property type="entry name" value="CYTOCHROME B561"/>
    <property type="match status" value="1"/>
</dbReference>
<dbReference type="GO" id="GO:0009055">
    <property type="term" value="F:electron transfer activity"/>
    <property type="evidence" value="ECO:0007669"/>
    <property type="project" value="InterPro"/>
</dbReference>
<evidence type="ECO:0000313" key="13">
    <source>
        <dbReference type="EMBL" id="KUZ86018.1"/>
    </source>
</evidence>
<keyword evidence="7" id="KW-0479">Metal-binding</keyword>
<name>A0A102N4D4_9BURK</name>
<proteinExistence type="inferred from homology"/>
<dbReference type="RefSeq" id="WP_059610940.1">
    <property type="nucleotide sequence ID" value="NZ_CP013371.1"/>
</dbReference>
<gene>
    <name evidence="13" type="ORF">WI38_24295</name>
</gene>
<evidence type="ECO:0000256" key="10">
    <source>
        <dbReference type="ARBA" id="ARBA00023004"/>
    </source>
</evidence>
<evidence type="ECO:0000256" key="11">
    <source>
        <dbReference type="ARBA" id="ARBA00023136"/>
    </source>
</evidence>
<dbReference type="Pfam" id="PF01292">
    <property type="entry name" value="Ni_hydr_CYTB"/>
    <property type="match status" value="1"/>
</dbReference>
<dbReference type="EMBL" id="LOTN01000051">
    <property type="protein sequence ID" value="KUZ86018.1"/>
    <property type="molecule type" value="Genomic_DNA"/>
</dbReference>
<dbReference type="SUPFAM" id="SSF81342">
    <property type="entry name" value="Transmembrane di-heme cytochromes"/>
    <property type="match status" value="1"/>
</dbReference>
<comment type="caution">
    <text evidence="13">The sequence shown here is derived from an EMBL/GenBank/DDBJ whole genome shotgun (WGS) entry which is preliminary data.</text>
</comment>
<keyword evidence="9" id="KW-1133">Transmembrane helix</keyword>
<reference evidence="13 14" key="1">
    <citation type="submission" date="2015-11" db="EMBL/GenBank/DDBJ databases">
        <title>Expanding the genomic diversity of Burkholderia species for the development of highly accurate diagnostics.</title>
        <authorList>
            <person name="Sahl J."/>
            <person name="Keim P."/>
            <person name="Wagner D."/>
        </authorList>
    </citation>
    <scope>NUCLEOTIDE SEQUENCE [LARGE SCALE GENOMIC DNA]</scope>
    <source>
        <strain evidence="13 14">RF32-BP4</strain>
    </source>
</reference>
<dbReference type="GO" id="GO:0046872">
    <property type="term" value="F:metal ion binding"/>
    <property type="evidence" value="ECO:0007669"/>
    <property type="project" value="UniProtKB-KW"/>
</dbReference>
<evidence type="ECO:0000256" key="2">
    <source>
        <dbReference type="ARBA" id="ARBA00004651"/>
    </source>
</evidence>
<dbReference type="Gene3D" id="1.20.950.20">
    <property type="entry name" value="Transmembrane di-heme cytochromes, Chain C"/>
    <property type="match status" value="1"/>
</dbReference>
<comment type="cofactor">
    <cofactor evidence="1">
        <name>heme b</name>
        <dbReference type="ChEBI" id="CHEBI:60344"/>
    </cofactor>
</comment>
<sequence>MSDTPRQTARHDRLTRLFHWSMVLLVAAQFAIGWTMPDVHGTAPPLGLVLLHVNLGVLLLLIAAPRLLWSGARKPIAPVEQSPALAFIANVTHKLLYASLIVVPVLGWLNANGRTWHVGLGNALSLPAIAAPHSLGASIGELHSAWATALAILIGLHACAALAHRFVMKDGVLARML</sequence>
<dbReference type="GO" id="GO:0020037">
    <property type="term" value="F:heme binding"/>
    <property type="evidence" value="ECO:0007669"/>
    <property type="project" value="TreeGrafter"/>
</dbReference>
<evidence type="ECO:0000256" key="8">
    <source>
        <dbReference type="ARBA" id="ARBA00022982"/>
    </source>
</evidence>
<evidence type="ECO:0000256" key="1">
    <source>
        <dbReference type="ARBA" id="ARBA00001970"/>
    </source>
</evidence>